<comment type="caution">
    <text evidence="1">The sequence shown here is derived from an EMBL/GenBank/DDBJ whole genome shotgun (WGS) entry which is preliminary data.</text>
</comment>
<sequence length="443" mass="46832">MGPVPPEKQDQLRALLASLPGDMAARLCALAGEADPALGRLLSSCVGDPAKAARERFFAPVAPLTGTPGETRPAVCVAPQGLLEAVWDWMGDEIAPDAVRHALDAVSDFDAPDNPGQLDPDRTSVAEAITARLNAVKNDPKAQQRLQARLGVEDFDAVRDVAALLRLAPVLRAALNGVPSQIVEPDPELCALIRDRYETAAAAEPDAGPWLLLLVMARFVRPWRVLRVFERLTHREDDLLAGSTDMAVIGDVLLGDAEHHLQGFSRVPRSEAGARAAAGELAAFAAVTIGMTREIGIRKDGPWGRRIVALRARASEQMSAIHDAARRALSRALPEPGPVRRRPSAPDPSDLEAARALCLFLALTRDDAGRAAVAGAHSMVMEDMTGLLERAGQGALDDLRAAEGPAREIAEARLEAVAGLLRALGQGEAGAVLLRRGAAACAA</sequence>
<dbReference type="AlphaFoldDB" id="A0A5M6ZK38"/>
<gene>
    <name evidence="1" type="ORF">F1654_04070</name>
</gene>
<protein>
    <submittedName>
        <fullName evidence="1">Uncharacterized protein</fullName>
    </submittedName>
</protein>
<evidence type="ECO:0000313" key="1">
    <source>
        <dbReference type="EMBL" id="KAA5805169.1"/>
    </source>
</evidence>
<proteinExistence type="predicted"/>
<dbReference type="RefSeq" id="WP_150022200.1">
    <property type="nucleotide sequence ID" value="NZ_VWOJ01000001.1"/>
</dbReference>
<dbReference type="Proteomes" id="UP000325122">
    <property type="component" value="Unassembled WGS sequence"/>
</dbReference>
<keyword evidence="2" id="KW-1185">Reference proteome</keyword>
<name>A0A5M6ZK38_9PROT</name>
<evidence type="ECO:0000313" key="2">
    <source>
        <dbReference type="Proteomes" id="UP000325122"/>
    </source>
</evidence>
<organism evidence="1 2">
    <name type="scientific">Alkalicaulis satelles</name>
    <dbReference type="NCBI Taxonomy" id="2609175"/>
    <lineage>
        <taxon>Bacteria</taxon>
        <taxon>Pseudomonadati</taxon>
        <taxon>Pseudomonadota</taxon>
        <taxon>Alphaproteobacteria</taxon>
        <taxon>Maricaulales</taxon>
        <taxon>Maricaulaceae</taxon>
        <taxon>Alkalicaulis</taxon>
    </lineage>
</organism>
<accession>A0A5M6ZK38</accession>
<dbReference type="EMBL" id="VWOJ01000001">
    <property type="protein sequence ID" value="KAA5805169.1"/>
    <property type="molecule type" value="Genomic_DNA"/>
</dbReference>
<reference evidence="1 2" key="1">
    <citation type="submission" date="2019-09" db="EMBL/GenBank/DDBJ databases">
        <authorList>
            <person name="Kevbrin V."/>
            <person name="Grouzdev D.S."/>
        </authorList>
    </citation>
    <scope>NUCLEOTIDE SEQUENCE [LARGE SCALE GENOMIC DNA]</scope>
    <source>
        <strain evidence="1 2">G-192</strain>
    </source>
</reference>